<proteinExistence type="predicted"/>
<comment type="caution">
    <text evidence="1">The sequence shown here is derived from an EMBL/GenBank/DDBJ whole genome shotgun (WGS) entry which is preliminary data.</text>
</comment>
<evidence type="ECO:0000313" key="2">
    <source>
        <dbReference type="Proteomes" id="UP000828048"/>
    </source>
</evidence>
<gene>
    <name evidence="1" type="ORF">Vadar_011623</name>
</gene>
<keyword evidence="2" id="KW-1185">Reference proteome</keyword>
<reference evidence="1 2" key="1">
    <citation type="journal article" date="2021" name="Hortic Res">
        <title>High-quality reference genome and annotation aids understanding of berry development for evergreen blueberry (Vaccinium darrowii).</title>
        <authorList>
            <person name="Yu J."/>
            <person name="Hulse-Kemp A.M."/>
            <person name="Babiker E."/>
            <person name="Staton M."/>
        </authorList>
    </citation>
    <scope>NUCLEOTIDE SEQUENCE [LARGE SCALE GENOMIC DNA]</scope>
    <source>
        <strain evidence="2">cv. NJ 8807/NJ 8810</strain>
        <tissue evidence="1">Young leaf</tissue>
    </source>
</reference>
<name>A0ACB7YD15_9ERIC</name>
<accession>A0ACB7YD15</accession>
<evidence type="ECO:0000313" key="1">
    <source>
        <dbReference type="EMBL" id="KAH7851441.1"/>
    </source>
</evidence>
<dbReference type="Proteomes" id="UP000828048">
    <property type="component" value="Chromosome 8"/>
</dbReference>
<protein>
    <submittedName>
        <fullName evidence="1">Uncharacterized protein</fullName>
    </submittedName>
</protein>
<dbReference type="EMBL" id="CM037158">
    <property type="protein sequence ID" value="KAH7851441.1"/>
    <property type="molecule type" value="Genomic_DNA"/>
</dbReference>
<sequence>MEFSKTLKRKRSTTDFCPRIANQLMLKEIQKGSSQNIVSSPLSINAVLNMLAAGSSGKTLKQMLGFLGLKNVDEINSKSRQIMAVAAAGGSGGGGASENASDGPILTMVNGAWVDQRFPLVPK</sequence>
<organism evidence="1 2">
    <name type="scientific">Vaccinium darrowii</name>
    <dbReference type="NCBI Taxonomy" id="229202"/>
    <lineage>
        <taxon>Eukaryota</taxon>
        <taxon>Viridiplantae</taxon>
        <taxon>Streptophyta</taxon>
        <taxon>Embryophyta</taxon>
        <taxon>Tracheophyta</taxon>
        <taxon>Spermatophyta</taxon>
        <taxon>Magnoliopsida</taxon>
        <taxon>eudicotyledons</taxon>
        <taxon>Gunneridae</taxon>
        <taxon>Pentapetalae</taxon>
        <taxon>asterids</taxon>
        <taxon>Ericales</taxon>
        <taxon>Ericaceae</taxon>
        <taxon>Vaccinioideae</taxon>
        <taxon>Vaccinieae</taxon>
        <taxon>Vaccinium</taxon>
    </lineage>
</organism>